<dbReference type="PROSITE" id="PS51832">
    <property type="entry name" value="HD_GYP"/>
    <property type="match status" value="1"/>
</dbReference>
<evidence type="ECO:0000313" key="3">
    <source>
        <dbReference type="Proteomes" id="UP000191980"/>
    </source>
</evidence>
<dbReference type="PANTHER" id="PTHR45228:SF4">
    <property type="entry name" value="LIPOPROTEIN"/>
    <property type="match status" value="1"/>
</dbReference>
<evidence type="ECO:0000259" key="1">
    <source>
        <dbReference type="PROSITE" id="PS51832"/>
    </source>
</evidence>
<dbReference type="PANTHER" id="PTHR45228">
    <property type="entry name" value="CYCLIC DI-GMP PHOSPHODIESTERASE TM_0186-RELATED"/>
    <property type="match status" value="1"/>
</dbReference>
<protein>
    <recommendedName>
        <fullName evidence="1">HD-GYP domain-containing protein</fullName>
    </recommendedName>
</protein>
<dbReference type="SMART" id="SM00471">
    <property type="entry name" value="HDc"/>
    <property type="match status" value="1"/>
</dbReference>
<accession>A0A1V8M5W4</accession>
<dbReference type="EMBL" id="LPUF01000001">
    <property type="protein sequence ID" value="OQK16886.1"/>
    <property type="molecule type" value="Genomic_DNA"/>
</dbReference>
<dbReference type="OrthoDB" id="9802066at2"/>
<feature type="domain" description="HD-GYP" evidence="1">
    <location>
        <begin position="1"/>
        <end position="192"/>
    </location>
</feature>
<dbReference type="Pfam" id="PF13487">
    <property type="entry name" value="HD_5"/>
    <property type="match status" value="1"/>
</dbReference>
<reference evidence="2 3" key="1">
    <citation type="submission" date="2015-12" db="EMBL/GenBank/DDBJ databases">
        <authorList>
            <person name="Shamseldin A."/>
            <person name="Moawad H."/>
            <person name="Abd El-Rahim W.M."/>
            <person name="Sadowsky M.J."/>
        </authorList>
    </citation>
    <scope>NUCLEOTIDE SEQUENCE [LARGE SCALE GENOMIC DNA]</scope>
    <source>
        <strain evidence="2 3">WF1</strain>
    </source>
</reference>
<dbReference type="InterPro" id="IPR052020">
    <property type="entry name" value="Cyclic_di-GMP/3'3'-cGAMP_PDE"/>
</dbReference>
<dbReference type="InterPro" id="IPR037522">
    <property type="entry name" value="HD_GYP_dom"/>
</dbReference>
<name>A0A1V8M5W4_9GAMM</name>
<dbReference type="CDD" id="cd00077">
    <property type="entry name" value="HDc"/>
    <property type="match status" value="1"/>
</dbReference>
<dbReference type="RefSeq" id="WP_080521502.1">
    <property type="nucleotide sequence ID" value="NZ_LPUF01000001.1"/>
</dbReference>
<dbReference type="STRING" id="1420851.AU255_03005"/>
<dbReference type="Gene3D" id="1.10.3210.10">
    <property type="entry name" value="Hypothetical protein af1432"/>
    <property type="match status" value="1"/>
</dbReference>
<dbReference type="InterPro" id="IPR003607">
    <property type="entry name" value="HD/PDEase_dom"/>
</dbReference>
<comment type="caution">
    <text evidence="2">The sequence shown here is derived from an EMBL/GenBank/DDBJ whole genome shotgun (WGS) entry which is preliminary data.</text>
</comment>
<dbReference type="Proteomes" id="UP000191980">
    <property type="component" value="Unassembled WGS sequence"/>
</dbReference>
<proteinExistence type="predicted"/>
<dbReference type="AlphaFoldDB" id="A0A1V8M5W4"/>
<dbReference type="SUPFAM" id="SSF109604">
    <property type="entry name" value="HD-domain/PDEase-like"/>
    <property type="match status" value="1"/>
</dbReference>
<evidence type="ECO:0000313" key="2">
    <source>
        <dbReference type="EMBL" id="OQK16886.1"/>
    </source>
</evidence>
<dbReference type="GO" id="GO:0008081">
    <property type="term" value="F:phosphoric diester hydrolase activity"/>
    <property type="evidence" value="ECO:0007669"/>
    <property type="project" value="UniProtKB-ARBA"/>
</dbReference>
<sequence>MPTLIRQSDCLAAALRKRDAYTEAHCGRVESLSVQLGLRCHLNAYEIGLLRVASKLHDVGKIGVPDYVLLKSGDLDAGELEIMRSHAELGQDICNKLPHKDASKISLYVRHHHEAFDGSGYPDGLSGEHIPIYSRIISLADNYDAMLTTRSYHRARSHAQVMEIMECECGKKIDPFLFGHFEKIVASAAGAP</sequence>
<keyword evidence="3" id="KW-1185">Reference proteome</keyword>
<gene>
    <name evidence="2" type="ORF">AU255_03005</name>
</gene>
<organism evidence="2 3">
    <name type="scientific">Methyloprofundus sedimenti</name>
    <dbReference type="NCBI Taxonomy" id="1420851"/>
    <lineage>
        <taxon>Bacteria</taxon>
        <taxon>Pseudomonadati</taxon>
        <taxon>Pseudomonadota</taxon>
        <taxon>Gammaproteobacteria</taxon>
        <taxon>Methylococcales</taxon>
        <taxon>Methylococcaceae</taxon>
        <taxon>Methyloprofundus</taxon>
    </lineage>
</organism>